<dbReference type="PROSITE" id="PS51192">
    <property type="entry name" value="HELICASE_ATP_BIND_1"/>
    <property type="match status" value="1"/>
</dbReference>
<dbReference type="Gene3D" id="3.40.50.10810">
    <property type="entry name" value="Tandem AAA-ATPase domain"/>
    <property type="match status" value="1"/>
</dbReference>
<dbReference type="SUPFAM" id="SSF52540">
    <property type="entry name" value="P-loop containing nucleoside triphosphate hydrolases"/>
    <property type="match status" value="2"/>
</dbReference>
<dbReference type="InterPro" id="IPR014001">
    <property type="entry name" value="Helicase_ATP-bd"/>
</dbReference>
<dbReference type="InterPro" id="IPR038718">
    <property type="entry name" value="SNF2-like_sf"/>
</dbReference>
<dbReference type="InterPro" id="IPR049730">
    <property type="entry name" value="SNF2/RAD54-like_C"/>
</dbReference>
<dbReference type="InterPro" id="IPR000330">
    <property type="entry name" value="SNF2_N"/>
</dbReference>
<dbReference type="GO" id="GO:0004386">
    <property type="term" value="F:helicase activity"/>
    <property type="evidence" value="ECO:0007669"/>
    <property type="project" value="UniProtKB-KW"/>
</dbReference>
<accession>A0A8E1WKM1</accession>
<keyword evidence="1" id="KW-0378">Hydrolase</keyword>
<gene>
    <name evidence="3" type="ORF">HNQ96_004965</name>
</gene>
<evidence type="ECO:0000313" key="4">
    <source>
        <dbReference type="Proteomes" id="UP000532373"/>
    </source>
</evidence>
<proteinExistence type="predicted"/>
<dbReference type="InterPro" id="IPR027417">
    <property type="entry name" value="P-loop_NTPase"/>
</dbReference>
<dbReference type="SMART" id="SM00487">
    <property type="entry name" value="DEXDc"/>
    <property type="match status" value="1"/>
</dbReference>
<dbReference type="CDD" id="cd18793">
    <property type="entry name" value="SF2_C_SNF"/>
    <property type="match status" value="1"/>
</dbReference>
<feature type="domain" description="Helicase ATP-binding" evidence="2">
    <location>
        <begin position="138"/>
        <end position="308"/>
    </location>
</feature>
<dbReference type="Proteomes" id="UP000532373">
    <property type="component" value="Unassembled WGS sequence"/>
</dbReference>
<sequence length="634" mass="69839">MTVTSAPVIIGVTYIPGRFSGRLALEGTPSTSIWERLQQAVLNLGLDYQFGPGTIELTWAGVLTIIGQFAGQQKALDFRFSPRDDNARDRLAAFVQQFKQVQQSKGSLKLSITIEEIEQRLEAAGFERKLKPFQLRDLQRLLSLENGANFSVPGAGKTTVTLALHILTKKPGQILLVIGPKASFPAWREVVAECVRPSAPDGNAEPFTVITASGEALQKALTSGSTRFVISYDLMIQNAEILTNFASQNKVHLVLDEAHRMKAGFGSQRGALLLNMAPLPIRRDILTGTPMPQQPSDIQSQLDFLWPGAGLGLQISRGDPPRQVLGELYVRTTKQDLGLPKPHRHFLSVPMADGQMALYGIVKNEFLRQVSTLGLDGRFDAPAAKRSVMRLLQLSANPILALRSIADDALRLDSGILDQVIAEGPSTKMRAVADHARALAKEGQKSVVWTIFTDTIAQMELMLADLNPVSLYGAVPTGEPTDPATREGRIRRFHEDPSCMVMIANPAAAGEGISLHKICHDALYLDRSYVTTHYLQSIDRIHRLGLEPGVETNIYIYRTLAPMGLGCIDHSVSHRLRQKLRALQILLDDPDLHEIAFDEENSEDPIAWDISPDDVRDLIEVLEGRAYFSDEDSE</sequence>
<dbReference type="AlphaFoldDB" id="A0A8E1WKM1"/>
<dbReference type="PANTHER" id="PTHR10799">
    <property type="entry name" value="SNF2/RAD54 HELICASE FAMILY"/>
    <property type="match status" value="1"/>
</dbReference>
<evidence type="ECO:0000259" key="2">
    <source>
        <dbReference type="PROSITE" id="PS51192"/>
    </source>
</evidence>
<dbReference type="Pfam" id="PF00176">
    <property type="entry name" value="SNF2-rel_dom"/>
    <property type="match status" value="1"/>
</dbReference>
<organism evidence="3 4">
    <name type="scientific">Aminobacter carboxidus</name>
    <dbReference type="NCBI Taxonomy" id="376165"/>
    <lineage>
        <taxon>Bacteria</taxon>
        <taxon>Pseudomonadati</taxon>
        <taxon>Pseudomonadota</taxon>
        <taxon>Alphaproteobacteria</taxon>
        <taxon>Hyphomicrobiales</taxon>
        <taxon>Phyllobacteriaceae</taxon>
        <taxon>Aminobacter</taxon>
    </lineage>
</organism>
<dbReference type="GO" id="GO:0005524">
    <property type="term" value="F:ATP binding"/>
    <property type="evidence" value="ECO:0007669"/>
    <property type="project" value="InterPro"/>
</dbReference>
<name>A0A8E1WKM1_9HYPH</name>
<dbReference type="Gene3D" id="3.40.50.300">
    <property type="entry name" value="P-loop containing nucleotide triphosphate hydrolases"/>
    <property type="match status" value="1"/>
</dbReference>
<evidence type="ECO:0000313" key="3">
    <source>
        <dbReference type="EMBL" id="MBB6469076.1"/>
    </source>
</evidence>
<dbReference type="GO" id="GO:0016787">
    <property type="term" value="F:hydrolase activity"/>
    <property type="evidence" value="ECO:0007669"/>
    <property type="project" value="UniProtKB-KW"/>
</dbReference>
<comment type="caution">
    <text evidence="3">The sequence shown here is derived from an EMBL/GenBank/DDBJ whole genome shotgun (WGS) entry which is preliminary data.</text>
</comment>
<reference evidence="3 4" key="1">
    <citation type="submission" date="2020-08" db="EMBL/GenBank/DDBJ databases">
        <title>Genomic Encyclopedia of Type Strains, Phase IV (KMG-IV): sequencing the most valuable type-strain genomes for metagenomic binning, comparative biology and taxonomic classification.</title>
        <authorList>
            <person name="Goeker M."/>
        </authorList>
    </citation>
    <scope>NUCLEOTIDE SEQUENCE [LARGE SCALE GENOMIC DNA]</scope>
    <source>
        <strain evidence="3 4">DSM 17454</strain>
    </source>
</reference>
<protein>
    <recommendedName>
        <fullName evidence="2">Helicase ATP-binding domain-containing protein</fullName>
    </recommendedName>
</protein>
<dbReference type="EMBL" id="JACHGI010000014">
    <property type="protein sequence ID" value="MBB6469076.1"/>
    <property type="molecule type" value="Genomic_DNA"/>
</dbReference>
<evidence type="ECO:0000256" key="1">
    <source>
        <dbReference type="ARBA" id="ARBA00022801"/>
    </source>
</evidence>